<dbReference type="STRING" id="436010.A0A166HCU9"/>
<dbReference type="Gene3D" id="3.40.50.1000">
    <property type="entry name" value="HAD superfamily/HAD-like"/>
    <property type="match status" value="1"/>
</dbReference>
<dbReference type="InterPro" id="IPR036412">
    <property type="entry name" value="HAD-like_sf"/>
</dbReference>
<dbReference type="InterPro" id="IPR016965">
    <property type="entry name" value="Pase_PHOSPHO-typ"/>
</dbReference>
<dbReference type="EMBL" id="KV417570">
    <property type="protein sequence ID" value="KZP18724.1"/>
    <property type="molecule type" value="Genomic_DNA"/>
</dbReference>
<feature type="binding site" evidence="6">
    <location>
        <position position="17"/>
    </location>
    <ligand>
        <name>Mg(2+)</name>
        <dbReference type="ChEBI" id="CHEBI:18420"/>
    </ligand>
</feature>
<evidence type="ECO:0000256" key="3">
    <source>
        <dbReference type="ARBA" id="ARBA00022801"/>
    </source>
</evidence>
<keyword evidence="3" id="KW-0378">Hydrolase</keyword>
<dbReference type="GO" id="GO:0046872">
    <property type="term" value="F:metal ion binding"/>
    <property type="evidence" value="ECO:0007669"/>
    <property type="project" value="UniProtKB-KW"/>
</dbReference>
<feature type="binding site" evidence="6">
    <location>
        <position position="15"/>
    </location>
    <ligand>
        <name>Mg(2+)</name>
        <dbReference type="ChEBI" id="CHEBI:18420"/>
    </ligand>
</feature>
<keyword evidence="2 6" id="KW-0479">Metal-binding</keyword>
<dbReference type="Pfam" id="PF06888">
    <property type="entry name" value="Put_Phosphatase"/>
    <property type="match status" value="1"/>
</dbReference>
<feature type="active site" description="Proton donor" evidence="5">
    <location>
        <position position="17"/>
    </location>
</feature>
<name>A0A166HCU9_9AGAM</name>
<evidence type="ECO:0000313" key="8">
    <source>
        <dbReference type="Proteomes" id="UP000076532"/>
    </source>
</evidence>
<dbReference type="AlphaFoldDB" id="A0A166HCU9"/>
<dbReference type="GO" id="GO:0016791">
    <property type="term" value="F:phosphatase activity"/>
    <property type="evidence" value="ECO:0007669"/>
    <property type="project" value="InterPro"/>
</dbReference>
<feature type="binding site" evidence="6">
    <location>
        <position position="190"/>
    </location>
    <ligand>
        <name>Mg(2+)</name>
        <dbReference type="ChEBI" id="CHEBI:18420"/>
    </ligand>
</feature>
<comment type="cofactor">
    <cofactor evidence="1 6">
        <name>Mg(2+)</name>
        <dbReference type="ChEBI" id="CHEBI:18420"/>
    </cofactor>
</comment>
<accession>A0A166HCU9</accession>
<organism evidence="7 8">
    <name type="scientific">Athelia psychrophila</name>
    <dbReference type="NCBI Taxonomy" id="1759441"/>
    <lineage>
        <taxon>Eukaryota</taxon>
        <taxon>Fungi</taxon>
        <taxon>Dikarya</taxon>
        <taxon>Basidiomycota</taxon>
        <taxon>Agaricomycotina</taxon>
        <taxon>Agaricomycetes</taxon>
        <taxon>Agaricomycetidae</taxon>
        <taxon>Atheliales</taxon>
        <taxon>Atheliaceae</taxon>
        <taxon>Athelia</taxon>
    </lineage>
</organism>
<dbReference type="InterPro" id="IPR023214">
    <property type="entry name" value="HAD_sf"/>
</dbReference>
<evidence type="ECO:0000256" key="4">
    <source>
        <dbReference type="ARBA" id="ARBA00022842"/>
    </source>
</evidence>
<feature type="active site" description="Nucleophile" evidence="5">
    <location>
        <position position="15"/>
    </location>
</feature>
<dbReference type="NCBIfam" id="TIGR01489">
    <property type="entry name" value="DKMTPPase-SF"/>
    <property type="match status" value="1"/>
</dbReference>
<evidence type="ECO:0000256" key="1">
    <source>
        <dbReference type="ARBA" id="ARBA00001946"/>
    </source>
</evidence>
<evidence type="ECO:0008006" key="9">
    <source>
        <dbReference type="Google" id="ProtNLM"/>
    </source>
</evidence>
<dbReference type="PANTHER" id="PTHR20889">
    <property type="entry name" value="PHOSPHATASE, ORPHAN 1, 2"/>
    <property type="match status" value="1"/>
</dbReference>
<dbReference type="Proteomes" id="UP000076532">
    <property type="component" value="Unassembled WGS sequence"/>
</dbReference>
<evidence type="ECO:0000256" key="2">
    <source>
        <dbReference type="ARBA" id="ARBA00022723"/>
    </source>
</evidence>
<keyword evidence="4 6" id="KW-0460">Magnesium</keyword>
<dbReference type="SUPFAM" id="SSF56784">
    <property type="entry name" value="HAD-like"/>
    <property type="match status" value="1"/>
</dbReference>
<keyword evidence="8" id="KW-1185">Reference proteome</keyword>
<protein>
    <recommendedName>
        <fullName evidence="9">Phosphatase phospho-type</fullName>
    </recommendedName>
</protein>
<dbReference type="InterPro" id="IPR006384">
    <property type="entry name" value="HAD_hydro_PyrdxlP_Pase-like"/>
</dbReference>
<gene>
    <name evidence="7" type="ORF">FIBSPDRAFT_863517</name>
</gene>
<proteinExistence type="predicted"/>
<dbReference type="OrthoDB" id="10267182at2759"/>
<evidence type="ECO:0000313" key="7">
    <source>
        <dbReference type="EMBL" id="KZP18724.1"/>
    </source>
</evidence>
<evidence type="ECO:0000256" key="5">
    <source>
        <dbReference type="PIRSR" id="PIRSR031051-1"/>
    </source>
</evidence>
<dbReference type="PANTHER" id="PTHR20889:SF12">
    <property type="entry name" value="LP01149P"/>
    <property type="match status" value="1"/>
</dbReference>
<reference evidence="7 8" key="1">
    <citation type="journal article" date="2016" name="Mol. Biol. Evol.">
        <title>Comparative Genomics of Early-Diverging Mushroom-Forming Fungi Provides Insights into the Origins of Lignocellulose Decay Capabilities.</title>
        <authorList>
            <person name="Nagy L.G."/>
            <person name="Riley R."/>
            <person name="Tritt A."/>
            <person name="Adam C."/>
            <person name="Daum C."/>
            <person name="Floudas D."/>
            <person name="Sun H."/>
            <person name="Yadav J.S."/>
            <person name="Pangilinan J."/>
            <person name="Larsson K.H."/>
            <person name="Matsuura K."/>
            <person name="Barry K."/>
            <person name="Labutti K."/>
            <person name="Kuo R."/>
            <person name="Ohm R.A."/>
            <person name="Bhattacharya S.S."/>
            <person name="Shirouzu T."/>
            <person name="Yoshinaga Y."/>
            <person name="Martin F.M."/>
            <person name="Grigoriev I.V."/>
            <person name="Hibbett D.S."/>
        </authorList>
    </citation>
    <scope>NUCLEOTIDE SEQUENCE [LARGE SCALE GENOMIC DNA]</scope>
    <source>
        <strain evidence="7 8">CBS 109695</strain>
    </source>
</reference>
<sequence>MTQSQAIRKQLIVFDFDWSLTDQDTDRYVLEVNAPDLRRKMKDLGSEVQWTDLVTQSLEELHKRGVTREQIEHSLKIMPFHPAMIRVVSAVKAAESPITSFICLSNANSVFIETILKDKGLESLFDEIITNPAEWDPSGLLKLRRRIDPNGPQHNCEVGCNANMCKGAELTSFLKRSDQTSFDRVIYVGDGSNDYCPVLRLRSQDIVLCRRYRGLEQKIIKQGGLKCQVIYWAGAWEVEEILNKL</sequence>
<evidence type="ECO:0000256" key="6">
    <source>
        <dbReference type="PIRSR" id="PIRSR031051-3"/>
    </source>
</evidence>
<dbReference type="NCBIfam" id="TIGR01488">
    <property type="entry name" value="HAD-SF-IB"/>
    <property type="match status" value="1"/>
</dbReference>
<dbReference type="PIRSF" id="PIRSF031051">
    <property type="entry name" value="PyrdxlP_Pase_PHOSPHO2"/>
    <property type="match status" value="1"/>
</dbReference>